<feature type="transmembrane region" description="Helical" evidence="1">
    <location>
        <begin position="92"/>
        <end position="111"/>
    </location>
</feature>
<dbReference type="EMBL" id="JAGGMR010000001">
    <property type="protein sequence ID" value="MBP2188807.1"/>
    <property type="molecule type" value="Genomic_DNA"/>
</dbReference>
<proteinExistence type="predicted"/>
<evidence type="ECO:0000313" key="3">
    <source>
        <dbReference type="Proteomes" id="UP001519325"/>
    </source>
</evidence>
<accession>A0ABS4QAT8</accession>
<keyword evidence="3" id="KW-1185">Reference proteome</keyword>
<feature type="transmembrane region" description="Helical" evidence="1">
    <location>
        <begin position="62"/>
        <end position="86"/>
    </location>
</feature>
<gene>
    <name evidence="2" type="ORF">BJ987_001708</name>
</gene>
<reference evidence="2 3" key="1">
    <citation type="submission" date="2021-03" db="EMBL/GenBank/DDBJ databases">
        <title>Sequencing the genomes of 1000 actinobacteria strains.</title>
        <authorList>
            <person name="Klenk H.-P."/>
        </authorList>
    </citation>
    <scope>NUCLEOTIDE SEQUENCE [LARGE SCALE GENOMIC DNA]</scope>
    <source>
        <strain evidence="2 3">DSM 45516</strain>
    </source>
</reference>
<comment type="caution">
    <text evidence="2">The sequence shown here is derived from an EMBL/GenBank/DDBJ whole genome shotgun (WGS) entry which is preliminary data.</text>
</comment>
<dbReference type="RefSeq" id="WP_209886535.1">
    <property type="nucleotide sequence ID" value="NZ_JAGGMR010000001.1"/>
</dbReference>
<evidence type="ECO:0000256" key="1">
    <source>
        <dbReference type="SAM" id="Phobius"/>
    </source>
</evidence>
<sequence>MSGVDHRVESLLWPSEWRRDEKRERDYRARSSDGVQVVWVDYDGVGEQGLLVSAKQPGKGEAILFTVLGGLLTAAVIAGVALIVVYREWTTIGGVLCLGLFAIPMLLLGIHNWRNADSKHRPGLRLTPTRVVYGAADGNHITMGWEDIARIRPFVNVVGKRRWWNAFSLEVHDPEAVLSRFAPRNRRLHRRIHGTAVVTLNDNQVAVHPLLAYHLVRYYYENPADRPDITQARV</sequence>
<name>A0ABS4QAT8_9NOCA</name>
<keyword evidence="1" id="KW-0812">Transmembrane</keyword>
<keyword evidence="1" id="KW-1133">Transmembrane helix</keyword>
<dbReference type="Proteomes" id="UP001519325">
    <property type="component" value="Unassembled WGS sequence"/>
</dbReference>
<protein>
    <submittedName>
        <fullName evidence="2">Uncharacterized protein</fullName>
    </submittedName>
</protein>
<keyword evidence="1" id="KW-0472">Membrane</keyword>
<organism evidence="2 3">
    <name type="scientific">Nocardia goodfellowii</name>
    <dbReference type="NCBI Taxonomy" id="882446"/>
    <lineage>
        <taxon>Bacteria</taxon>
        <taxon>Bacillati</taxon>
        <taxon>Actinomycetota</taxon>
        <taxon>Actinomycetes</taxon>
        <taxon>Mycobacteriales</taxon>
        <taxon>Nocardiaceae</taxon>
        <taxon>Nocardia</taxon>
    </lineage>
</organism>
<evidence type="ECO:0000313" key="2">
    <source>
        <dbReference type="EMBL" id="MBP2188807.1"/>
    </source>
</evidence>